<dbReference type="InterPro" id="IPR013563">
    <property type="entry name" value="Oligopep_ABC_C"/>
</dbReference>
<evidence type="ECO:0000259" key="8">
    <source>
        <dbReference type="PROSITE" id="PS50893"/>
    </source>
</evidence>
<comment type="caution">
    <text evidence="10">The sequence shown here is derived from an EMBL/GenBank/DDBJ whole genome shotgun (WGS) entry which is preliminary data.</text>
</comment>
<evidence type="ECO:0000256" key="4">
    <source>
        <dbReference type="ARBA" id="ARBA00022475"/>
    </source>
</evidence>
<comment type="subcellular location">
    <subcellularLocation>
        <location evidence="1">Cell inner membrane</location>
        <topology evidence="1">Peripheral membrane protein</topology>
    </subcellularLocation>
</comment>
<keyword evidence="4" id="KW-1003">Cell membrane</keyword>
<protein>
    <submittedName>
        <fullName evidence="10">Methionine ABC transporter ATP-binding protein</fullName>
    </submittedName>
    <submittedName>
        <fullName evidence="9">Oligopeptide/dipeptide ABC transporter ATP-binding protein</fullName>
    </submittedName>
</protein>
<dbReference type="Gene3D" id="3.40.50.300">
    <property type="entry name" value="P-loop containing nucleotide triphosphate hydrolases"/>
    <property type="match status" value="1"/>
</dbReference>
<dbReference type="Pfam" id="PF00005">
    <property type="entry name" value="ABC_tran"/>
    <property type="match status" value="1"/>
</dbReference>
<evidence type="ECO:0000256" key="2">
    <source>
        <dbReference type="ARBA" id="ARBA00005417"/>
    </source>
</evidence>
<dbReference type="GO" id="GO:0015833">
    <property type="term" value="P:peptide transport"/>
    <property type="evidence" value="ECO:0007669"/>
    <property type="project" value="InterPro"/>
</dbReference>
<keyword evidence="7" id="KW-0472">Membrane</keyword>
<comment type="similarity">
    <text evidence="2">Belongs to the ABC transporter superfamily.</text>
</comment>
<keyword evidence="5" id="KW-0547">Nucleotide-binding</keyword>
<dbReference type="SUPFAM" id="SSF52540">
    <property type="entry name" value="P-loop containing nucleoside triphosphate hydrolases"/>
    <property type="match status" value="1"/>
</dbReference>
<evidence type="ECO:0000256" key="1">
    <source>
        <dbReference type="ARBA" id="ARBA00004417"/>
    </source>
</evidence>
<dbReference type="GO" id="GO:0016887">
    <property type="term" value="F:ATP hydrolysis activity"/>
    <property type="evidence" value="ECO:0007669"/>
    <property type="project" value="InterPro"/>
</dbReference>
<keyword evidence="3" id="KW-0813">Transport</keyword>
<keyword evidence="11" id="KW-1185">Reference proteome</keyword>
<dbReference type="PANTHER" id="PTHR43297">
    <property type="entry name" value="OLIGOPEPTIDE TRANSPORT ATP-BINDING PROTEIN APPD"/>
    <property type="match status" value="1"/>
</dbReference>
<dbReference type="NCBIfam" id="TIGR01727">
    <property type="entry name" value="oligo_HPY"/>
    <property type="match status" value="1"/>
</dbReference>
<dbReference type="Proteomes" id="UP000544107">
    <property type="component" value="Unassembled WGS sequence"/>
</dbReference>
<proteinExistence type="inferred from homology"/>
<sequence length="350" mass="38306">MPLIRGSMREDVMTQSILEIRDLSTEFQTRSGTARAVDKVSMTLKAGETLCVVGESGCGKSITALSVMGLVPYPGKVVGGEVLLDGADLRTMTPKQLAEVRGNRISMIFQDPSSSLNPVHTVGRQISEVYRLHKNMGKREAEAAAIKMLAAVGIPDPERRMKAYPHEMSGGMAQRVMIAMALACQPEVLIADEPTTALDVTIQAQILDLMRDLQRDFGTAIILITHDLGVVAEMADHVAVMYAGQVVERADVHTLFKSPKHPYTQALLRSVPVLGEETDMLEVIDGRVPQLTHLPEGCLFAPRCRARRETDDPRCTTIRPALTELGEDHLCRCWLAAPADPLAHREEQPA</sequence>
<dbReference type="InterPro" id="IPR017871">
    <property type="entry name" value="ABC_transporter-like_CS"/>
</dbReference>
<dbReference type="InterPro" id="IPR003593">
    <property type="entry name" value="AAA+_ATPase"/>
</dbReference>
<evidence type="ECO:0000256" key="5">
    <source>
        <dbReference type="ARBA" id="ARBA00022741"/>
    </source>
</evidence>
<dbReference type="OrthoDB" id="9815712at2"/>
<dbReference type="GO" id="GO:0005886">
    <property type="term" value="C:plasma membrane"/>
    <property type="evidence" value="ECO:0007669"/>
    <property type="project" value="UniProtKB-SubCell"/>
</dbReference>
<evidence type="ECO:0000256" key="7">
    <source>
        <dbReference type="ARBA" id="ARBA00023136"/>
    </source>
</evidence>
<name>A0A1Q9A7Y6_9HYPH</name>
<keyword evidence="6 10" id="KW-0067">ATP-binding</keyword>
<reference evidence="10 11" key="1">
    <citation type="submission" date="2016-09" db="EMBL/GenBank/DDBJ databases">
        <title>Rhizobium oryziradicis sp. nov., isolated from the root of rice.</title>
        <authorList>
            <person name="Zhao J."/>
            <person name="Zhang X."/>
        </authorList>
    </citation>
    <scope>NUCLEOTIDE SEQUENCE [LARGE SCALE GENOMIC DNA]</scope>
    <source>
        <strain evidence="10 11">14971</strain>
    </source>
</reference>
<dbReference type="InterPro" id="IPR050388">
    <property type="entry name" value="ABC_Ni/Peptide_Import"/>
</dbReference>
<feature type="domain" description="ABC transporter" evidence="8">
    <location>
        <begin position="18"/>
        <end position="268"/>
    </location>
</feature>
<dbReference type="PROSITE" id="PS00211">
    <property type="entry name" value="ABC_TRANSPORTER_1"/>
    <property type="match status" value="1"/>
</dbReference>
<dbReference type="Pfam" id="PF08352">
    <property type="entry name" value="oligo_HPY"/>
    <property type="match status" value="1"/>
</dbReference>
<dbReference type="InterPro" id="IPR003439">
    <property type="entry name" value="ABC_transporter-like_ATP-bd"/>
</dbReference>
<evidence type="ECO:0000313" key="11">
    <source>
        <dbReference type="Proteomes" id="UP000185598"/>
    </source>
</evidence>
<dbReference type="GO" id="GO:0055085">
    <property type="term" value="P:transmembrane transport"/>
    <property type="evidence" value="ECO:0007669"/>
    <property type="project" value="UniProtKB-ARBA"/>
</dbReference>
<dbReference type="STRING" id="887144.BJF91_13745"/>
<dbReference type="SMART" id="SM00382">
    <property type="entry name" value="AAA"/>
    <property type="match status" value="1"/>
</dbReference>
<dbReference type="PANTHER" id="PTHR43297:SF2">
    <property type="entry name" value="DIPEPTIDE TRANSPORT ATP-BINDING PROTEIN DPPD"/>
    <property type="match status" value="1"/>
</dbReference>
<dbReference type="EMBL" id="MKIN01000021">
    <property type="protein sequence ID" value="OLP50673.1"/>
    <property type="molecule type" value="Genomic_DNA"/>
</dbReference>
<dbReference type="AlphaFoldDB" id="A0A1Q9A7Y6"/>
<evidence type="ECO:0000313" key="9">
    <source>
        <dbReference type="EMBL" id="MBB4008472.1"/>
    </source>
</evidence>
<evidence type="ECO:0000313" key="10">
    <source>
        <dbReference type="EMBL" id="OLP50673.1"/>
    </source>
</evidence>
<gene>
    <name evidence="10" type="ORF">BJF91_13745</name>
    <name evidence="9" type="ORF">GGQ71_002752</name>
</gene>
<dbReference type="GO" id="GO:0005524">
    <property type="term" value="F:ATP binding"/>
    <property type="evidence" value="ECO:0007669"/>
    <property type="project" value="UniProtKB-KW"/>
</dbReference>
<dbReference type="EMBL" id="JACIED010000003">
    <property type="protein sequence ID" value="MBB4008472.1"/>
    <property type="molecule type" value="Genomic_DNA"/>
</dbReference>
<dbReference type="FunFam" id="3.40.50.300:FF:000016">
    <property type="entry name" value="Oligopeptide ABC transporter ATP-binding component"/>
    <property type="match status" value="1"/>
</dbReference>
<dbReference type="RefSeq" id="WP_075614564.1">
    <property type="nucleotide sequence ID" value="NZ_JACIED010000003.1"/>
</dbReference>
<dbReference type="PROSITE" id="PS50893">
    <property type="entry name" value="ABC_TRANSPORTER_2"/>
    <property type="match status" value="1"/>
</dbReference>
<dbReference type="CDD" id="cd03257">
    <property type="entry name" value="ABC_NikE_OppD_transporters"/>
    <property type="match status" value="1"/>
</dbReference>
<reference evidence="9 12" key="2">
    <citation type="submission" date="2020-08" db="EMBL/GenBank/DDBJ databases">
        <title>Genomic Encyclopedia of Type Strains, Phase IV (KMG-IV): sequencing the most valuable type-strain genomes for metagenomic binning, comparative biology and taxonomic classification.</title>
        <authorList>
            <person name="Goeker M."/>
        </authorList>
    </citation>
    <scope>NUCLEOTIDE SEQUENCE [LARGE SCALE GENOMIC DNA]</scope>
    <source>
        <strain evidence="9 12">DSM 100021</strain>
    </source>
</reference>
<evidence type="ECO:0000313" key="12">
    <source>
        <dbReference type="Proteomes" id="UP000544107"/>
    </source>
</evidence>
<dbReference type="Proteomes" id="UP000185598">
    <property type="component" value="Unassembled WGS sequence"/>
</dbReference>
<organism evidence="10 11">
    <name type="scientific">Allorhizobium taibaishanense</name>
    <dbReference type="NCBI Taxonomy" id="887144"/>
    <lineage>
        <taxon>Bacteria</taxon>
        <taxon>Pseudomonadati</taxon>
        <taxon>Pseudomonadota</taxon>
        <taxon>Alphaproteobacteria</taxon>
        <taxon>Hyphomicrobiales</taxon>
        <taxon>Rhizobiaceae</taxon>
        <taxon>Rhizobium/Agrobacterium group</taxon>
        <taxon>Allorhizobium</taxon>
    </lineage>
</organism>
<evidence type="ECO:0000256" key="6">
    <source>
        <dbReference type="ARBA" id="ARBA00022840"/>
    </source>
</evidence>
<evidence type="ECO:0000256" key="3">
    <source>
        <dbReference type="ARBA" id="ARBA00022448"/>
    </source>
</evidence>
<dbReference type="InterPro" id="IPR027417">
    <property type="entry name" value="P-loop_NTPase"/>
</dbReference>
<accession>A0A1Q9A7Y6</accession>